<dbReference type="EMBL" id="JXQV01000026">
    <property type="protein sequence ID" value="KIP99603.1"/>
    <property type="molecule type" value="Genomic_DNA"/>
</dbReference>
<evidence type="ECO:0000313" key="2">
    <source>
        <dbReference type="Proteomes" id="UP000035017"/>
    </source>
</evidence>
<protein>
    <submittedName>
        <fullName evidence="1">Uncharacterized protein</fullName>
    </submittedName>
</protein>
<comment type="caution">
    <text evidence="1">The sequence shown here is derived from an EMBL/GenBank/DDBJ whole genome shotgun (WGS) entry which is preliminary data.</text>
</comment>
<sequence>MRQMVNQLQNLPTWGPGQFIDTSKSYIEFDLSPPIQHRSPSLDIQLTLERVSDLFGQKKWLEVIEALDGAAAEPMARRFFVGALAELGDDALTMRGLSNPHNLVEAVILGTAIIESGEASDARRFLDLEIVIGQTDASLQEIKTRLKRKIAK</sequence>
<accession>A0A0D0J290</accession>
<dbReference type="Proteomes" id="UP000035017">
    <property type="component" value="Unassembled WGS sequence"/>
</dbReference>
<reference evidence="1 2" key="1">
    <citation type="submission" date="2014-12" db="EMBL/GenBank/DDBJ databases">
        <title>16Stimator: statistical estimation of ribosomal gene copy numbers from draft genome assemblies.</title>
        <authorList>
            <person name="Perisin M.A."/>
            <person name="Vetter M."/>
            <person name="Gilbert J.A."/>
            <person name="Bergelson J."/>
        </authorList>
    </citation>
    <scope>NUCLEOTIDE SEQUENCE [LARGE SCALE GENOMIC DNA]</scope>
    <source>
        <strain evidence="1 2">MEJ076</strain>
    </source>
</reference>
<proteinExistence type="predicted"/>
<evidence type="ECO:0000313" key="1">
    <source>
        <dbReference type="EMBL" id="KIP99603.1"/>
    </source>
</evidence>
<gene>
    <name evidence="1" type="ORF">RU07_18455</name>
</gene>
<organism evidence="1 2">
    <name type="scientific">Agrobacterium tumefaciens</name>
    <dbReference type="NCBI Taxonomy" id="358"/>
    <lineage>
        <taxon>Bacteria</taxon>
        <taxon>Pseudomonadati</taxon>
        <taxon>Pseudomonadota</taxon>
        <taxon>Alphaproteobacteria</taxon>
        <taxon>Hyphomicrobiales</taxon>
        <taxon>Rhizobiaceae</taxon>
        <taxon>Rhizobium/Agrobacterium group</taxon>
        <taxon>Agrobacterium</taxon>
        <taxon>Agrobacterium tumefaciens complex</taxon>
    </lineage>
</organism>
<name>A0A0D0J290_AGRTU</name>
<dbReference type="AlphaFoldDB" id="A0A0D0J290"/>